<evidence type="ECO:0008006" key="4">
    <source>
        <dbReference type="Google" id="ProtNLM"/>
    </source>
</evidence>
<evidence type="ECO:0000256" key="1">
    <source>
        <dbReference type="SAM" id="Coils"/>
    </source>
</evidence>
<feature type="coiled-coil region" evidence="1">
    <location>
        <begin position="32"/>
        <end position="59"/>
    </location>
</feature>
<dbReference type="EMBL" id="JBBXMP010000173">
    <property type="protein sequence ID" value="KAL0060511.1"/>
    <property type="molecule type" value="Genomic_DNA"/>
</dbReference>
<keyword evidence="3" id="KW-1185">Reference proteome</keyword>
<proteinExistence type="predicted"/>
<dbReference type="Proteomes" id="UP001437256">
    <property type="component" value="Unassembled WGS sequence"/>
</dbReference>
<name>A0ABR2ZHT1_9AGAR</name>
<evidence type="ECO:0000313" key="2">
    <source>
        <dbReference type="EMBL" id="KAL0060511.1"/>
    </source>
</evidence>
<organism evidence="2 3">
    <name type="scientific">Marasmius tenuissimus</name>
    <dbReference type="NCBI Taxonomy" id="585030"/>
    <lineage>
        <taxon>Eukaryota</taxon>
        <taxon>Fungi</taxon>
        <taxon>Dikarya</taxon>
        <taxon>Basidiomycota</taxon>
        <taxon>Agaricomycotina</taxon>
        <taxon>Agaricomycetes</taxon>
        <taxon>Agaricomycetidae</taxon>
        <taxon>Agaricales</taxon>
        <taxon>Marasmiineae</taxon>
        <taxon>Marasmiaceae</taxon>
        <taxon>Marasmius</taxon>
    </lineage>
</organism>
<evidence type="ECO:0000313" key="3">
    <source>
        <dbReference type="Proteomes" id="UP001437256"/>
    </source>
</evidence>
<sequence length="603" mass="68334">MLDNLPDSPFAAVLDTNYAPSPQEIIEMKELLIDPSNRLKDLNKEISRLEAERRRLQTFVDKHKAVLSPFRRFSAELMAEIFTQCLPAGFQTRDIQQAPLLLTRVCRSWRTMALGTPKLWDAIHINLPVPLNEQEQHLYNQLLHARKGGLELWLDRSTTMPINISVSMPPLGPEIGIPVRRARPHFDLDRSFYQEIGSLVARHSRRWKTITLTHIPDNIMDSFISQLSHGSLPLLENISVTALPTDLERPQMLLVHLLDATEISRLRQLHISCIPESIFELKTRHWLVLTHLHVVNPITNLLPSVLIEHFARIFPSLIECVLSFGHTLSRGVMSMPYTGPPTSWRKLRKLSLTFQPSFGAQHRLDLAIAIEEVRNVFNAILTPSLTELAIHHNVYLSPADTQRLYQQVETPFHEFLIQSGCASTLTHLGVNLLVREEVLLRSLELLSSLKCLSVTHERPTLERPMTSFRAAGNASNADIGPPRTFLGQRFFRELTPGFQLESGGIVCPCLEELEIAGCSSVVVDAVLQLAQMRARPPGFNIQVAPLRSLRVNFDAQPKEVVDSHHVRSELDRLKARGVSVEWRWVDGEVYVIDRPSDGIPALW</sequence>
<protein>
    <recommendedName>
        <fullName evidence="4">F-box domain-containing protein</fullName>
    </recommendedName>
</protein>
<gene>
    <name evidence="2" type="ORF">AAF712_012701</name>
</gene>
<accession>A0ABR2ZHT1</accession>
<comment type="caution">
    <text evidence="2">The sequence shown here is derived from an EMBL/GenBank/DDBJ whole genome shotgun (WGS) entry which is preliminary data.</text>
</comment>
<reference evidence="2 3" key="1">
    <citation type="submission" date="2024-05" db="EMBL/GenBank/DDBJ databases">
        <title>A draft genome resource for the thread blight pathogen Marasmius tenuissimus strain MS-2.</title>
        <authorList>
            <person name="Yulfo-Soto G.E."/>
            <person name="Baruah I.K."/>
            <person name="Amoako-Attah I."/>
            <person name="Bukari Y."/>
            <person name="Meinhardt L.W."/>
            <person name="Bailey B.A."/>
            <person name="Cohen S.P."/>
        </authorList>
    </citation>
    <scope>NUCLEOTIDE SEQUENCE [LARGE SCALE GENOMIC DNA]</scope>
    <source>
        <strain evidence="2 3">MS-2</strain>
    </source>
</reference>
<keyword evidence="1" id="KW-0175">Coiled coil</keyword>